<evidence type="ECO:0000313" key="1">
    <source>
        <dbReference type="EMBL" id="GES86719.1"/>
    </source>
</evidence>
<dbReference type="AlphaFoldDB" id="A0A8H3QRS6"/>
<sequence>MGFEFKQFKKGVYIDGYKRPDIIAYRSKFLEQMASYKKLMPKFEDNNLEIQINPDLQENEHLHILKGRGKSIHVNNFLCETIGRLQLSEEQKLSEVSNNIPHEAKVTMNPGTNNDSWWNIELLVQQIVNHTIPIFEATYHKAVAVFAFDNSTSHGAFNSDALIANCMNVRSGGKQSKMRNTIFNGLKGFCKNKDSTDNQYYMQYILENQPDFFTQKCMIQEVIEDKDYKNRLQQVVPIALDHIFLLEIRAFARKSFRYMDAYRKGLNVKQAEYAVKKYKRYRVIPNNILQDILTKF</sequence>
<organism evidence="1 2">
    <name type="scientific">Rhizophagus clarus</name>
    <dbReference type="NCBI Taxonomy" id="94130"/>
    <lineage>
        <taxon>Eukaryota</taxon>
        <taxon>Fungi</taxon>
        <taxon>Fungi incertae sedis</taxon>
        <taxon>Mucoromycota</taxon>
        <taxon>Glomeromycotina</taxon>
        <taxon>Glomeromycetes</taxon>
        <taxon>Glomerales</taxon>
        <taxon>Glomeraceae</taxon>
        <taxon>Rhizophagus</taxon>
    </lineage>
</organism>
<protein>
    <submittedName>
        <fullName evidence="1">Uncharacterized protein</fullName>
    </submittedName>
</protein>
<dbReference type="OrthoDB" id="2448168at2759"/>
<comment type="caution">
    <text evidence="1">The sequence shown here is derived from an EMBL/GenBank/DDBJ whole genome shotgun (WGS) entry which is preliminary data.</text>
</comment>
<proteinExistence type="predicted"/>
<reference evidence="1" key="1">
    <citation type="submission" date="2019-10" db="EMBL/GenBank/DDBJ databases">
        <title>Conservation and host-specific expression of non-tandemly repeated heterogenous ribosome RNA gene in arbuscular mycorrhizal fungi.</title>
        <authorList>
            <person name="Maeda T."/>
            <person name="Kobayashi Y."/>
            <person name="Nakagawa T."/>
            <person name="Ezawa T."/>
            <person name="Yamaguchi K."/>
            <person name="Bino T."/>
            <person name="Nishimoto Y."/>
            <person name="Shigenobu S."/>
            <person name="Kawaguchi M."/>
        </authorList>
    </citation>
    <scope>NUCLEOTIDE SEQUENCE</scope>
    <source>
        <strain evidence="1">HR1</strain>
    </source>
</reference>
<gene>
    <name evidence="1" type="ORF">RCL2_001376600</name>
</gene>
<dbReference type="Proteomes" id="UP000615446">
    <property type="component" value="Unassembled WGS sequence"/>
</dbReference>
<name>A0A8H3QRS6_9GLOM</name>
<dbReference type="EMBL" id="BLAL01000162">
    <property type="protein sequence ID" value="GES86719.1"/>
    <property type="molecule type" value="Genomic_DNA"/>
</dbReference>
<accession>A0A8H3QRS6</accession>
<evidence type="ECO:0000313" key="2">
    <source>
        <dbReference type="Proteomes" id="UP000615446"/>
    </source>
</evidence>
<dbReference type="PANTHER" id="PTHR35871">
    <property type="entry name" value="EXPRESSED PROTEIN"/>
    <property type="match status" value="1"/>
</dbReference>
<dbReference type="PANTHER" id="PTHR35871:SF1">
    <property type="entry name" value="CXC1-LIKE CYSTEINE CLUSTER ASSOCIATED WITH KDZ TRANSPOSASES DOMAIN-CONTAINING PROTEIN"/>
    <property type="match status" value="1"/>
</dbReference>